<feature type="transmembrane region" description="Helical" evidence="1">
    <location>
        <begin position="327"/>
        <end position="346"/>
    </location>
</feature>
<keyword evidence="1" id="KW-0472">Membrane</keyword>
<evidence type="ECO:0000256" key="1">
    <source>
        <dbReference type="SAM" id="Phobius"/>
    </source>
</evidence>
<protein>
    <submittedName>
        <fullName evidence="2">Uncharacterized protein</fullName>
    </submittedName>
</protein>
<evidence type="ECO:0000313" key="3">
    <source>
        <dbReference type="Proteomes" id="UP000249061"/>
    </source>
</evidence>
<keyword evidence="1" id="KW-1133">Transmembrane helix</keyword>
<gene>
    <name evidence="2" type="ORF">DI536_17770</name>
</gene>
<feature type="transmembrane region" description="Helical" evidence="1">
    <location>
        <begin position="290"/>
        <end position="307"/>
    </location>
</feature>
<feature type="transmembrane region" description="Helical" evidence="1">
    <location>
        <begin position="46"/>
        <end position="69"/>
    </location>
</feature>
<name>A0A2W5V6N7_9BACT</name>
<proteinExistence type="predicted"/>
<dbReference type="EMBL" id="QFQP01000014">
    <property type="protein sequence ID" value="PZR11474.1"/>
    <property type="molecule type" value="Genomic_DNA"/>
</dbReference>
<accession>A0A2W5V6N7</accession>
<sequence>MRETVEQWFWSSPIPTFETTQLWVVVGSLVLAWGLSVAWSKRVPMLAFVPPAVLGLLAITRALQSAWLADDAYITFRYSANWARGLGPVWNAGDRVEGYTNPLWMAVLALGEFLGVPAPWFAPALNLIVLFSFIACLWWGLRKAFPNSDVVPVLPGVLALSPAVREFGTSGLETLPASTAVTFAALSLLLGMRPRAAGALVCIAAMLRPDHALFFAPLGFAVVSTGTLRERFRAASELVIPAIVFAAFWILRWRWYGDFYPNTYYAKSASIPYWVQGSIYVAEFVSATRVWWPVVFAPLAALALWFGSRSSKSLTPVTATVPSRSPFFVFSIFGGLVWLLYVARVGGDFMEFRFALTSLPLLGLAGEVLVWSQWRAPFAARLAAAFVVLLPLAQDRGFVLPMQKLEHIALESSFYPVKTWNPLVVDSGMFRQAIGLAAAKPPNEMLALGCVGMVGYYNLDLPIFDTYGKASREVAHRPVLKRGRPGHEKTATREDLRKAGVVWSVDPVWSAFNNDTRVSYKDGQAWLVRLEPSMLEWARSQGRNVDPKRMLNQVIDATTAAERLDELEILFERDSALLDAHLASLGIISPRAFTCDELRTHCESSIDCKDEVLELNGDASCRLGASRSSWCDGKTKFAVTCDSTVRAHWLVSRTPADVATRLASARPRGARAIANAVRAVLEPSLLVDFEGPLPASVKVSGDAMTVTNGGVSGQLEVRGHRGASLLNTYAKGDGARGELTLSAQLDGSSEHVVSLLIGGGRDCSREFVELTVDGTSFGKACGAQDEVLRQHAWLVPPNAREVTLKVVDASPDGWGHVLIDDIGVWRLP</sequence>
<reference evidence="2 3" key="1">
    <citation type="submission" date="2017-08" db="EMBL/GenBank/DDBJ databases">
        <title>Infants hospitalized years apart are colonized by the same room-sourced microbial strains.</title>
        <authorList>
            <person name="Brooks B."/>
            <person name="Olm M.R."/>
            <person name="Firek B.A."/>
            <person name="Baker R."/>
            <person name="Thomas B.C."/>
            <person name="Morowitz M.J."/>
            <person name="Banfield J.F."/>
        </authorList>
    </citation>
    <scope>NUCLEOTIDE SEQUENCE [LARGE SCALE GENOMIC DNA]</scope>
    <source>
        <strain evidence="2">S2_003_000_R2_14</strain>
    </source>
</reference>
<feature type="transmembrane region" description="Helical" evidence="1">
    <location>
        <begin position="20"/>
        <end position="39"/>
    </location>
</feature>
<dbReference type="AlphaFoldDB" id="A0A2W5V6N7"/>
<dbReference type="Proteomes" id="UP000249061">
    <property type="component" value="Unassembled WGS sequence"/>
</dbReference>
<feature type="transmembrane region" description="Helical" evidence="1">
    <location>
        <begin position="238"/>
        <end position="255"/>
    </location>
</feature>
<feature type="transmembrane region" description="Helical" evidence="1">
    <location>
        <begin position="120"/>
        <end position="141"/>
    </location>
</feature>
<comment type="caution">
    <text evidence="2">The sequence shown here is derived from an EMBL/GenBank/DDBJ whole genome shotgun (WGS) entry which is preliminary data.</text>
</comment>
<keyword evidence="1" id="KW-0812">Transmembrane</keyword>
<evidence type="ECO:0000313" key="2">
    <source>
        <dbReference type="EMBL" id="PZR11474.1"/>
    </source>
</evidence>
<organism evidence="2 3">
    <name type="scientific">Archangium gephyra</name>
    <dbReference type="NCBI Taxonomy" id="48"/>
    <lineage>
        <taxon>Bacteria</taxon>
        <taxon>Pseudomonadati</taxon>
        <taxon>Myxococcota</taxon>
        <taxon>Myxococcia</taxon>
        <taxon>Myxococcales</taxon>
        <taxon>Cystobacterineae</taxon>
        <taxon>Archangiaceae</taxon>
        <taxon>Archangium</taxon>
    </lineage>
</organism>